<evidence type="ECO:0000313" key="1">
    <source>
        <dbReference type="EMBL" id="THD03907.1"/>
    </source>
</evidence>
<dbReference type="RefSeq" id="WP_136260079.1">
    <property type="nucleotide sequence ID" value="NZ_MWIO01000084.1"/>
</dbReference>
<comment type="caution">
    <text evidence="1">The sequence shown here is derived from an EMBL/GenBank/DDBJ whole genome shotgun (WGS) entry which is preliminary data.</text>
</comment>
<dbReference type="EMBL" id="MWIO01000084">
    <property type="protein sequence ID" value="THD03907.1"/>
    <property type="molecule type" value="Genomic_DNA"/>
</dbReference>
<keyword evidence="2" id="KW-1185">Reference proteome</keyword>
<protein>
    <submittedName>
        <fullName evidence="1">Uncharacterized protein</fullName>
    </submittedName>
</protein>
<accession>A0A4S3K6V3</accession>
<organism evidence="1 2">
    <name type="scientific">Rhodanobacter lindaniclasticus</name>
    <dbReference type="NCBI Taxonomy" id="75310"/>
    <lineage>
        <taxon>Bacteria</taxon>
        <taxon>Pseudomonadati</taxon>
        <taxon>Pseudomonadota</taxon>
        <taxon>Gammaproteobacteria</taxon>
        <taxon>Lysobacterales</taxon>
        <taxon>Rhodanobacteraceae</taxon>
        <taxon>Rhodanobacter</taxon>
    </lineage>
</organism>
<dbReference type="OrthoDB" id="7107900at2"/>
<reference evidence="1 2" key="1">
    <citation type="submission" date="2017-02" db="EMBL/GenBank/DDBJ databases">
        <title>Whole genome sequencing of Rhodanobacter lindaniclasticus DSM 17932.</title>
        <authorList>
            <person name="Kumar S."/>
            <person name="Patil P."/>
            <person name="Patil P.B."/>
        </authorList>
    </citation>
    <scope>NUCLEOTIDE SEQUENCE [LARGE SCALE GENOMIC DNA]</scope>
    <source>
        <strain evidence="1 2">DSM 17932</strain>
    </source>
</reference>
<evidence type="ECO:0000313" key="2">
    <source>
        <dbReference type="Proteomes" id="UP000306317"/>
    </source>
</evidence>
<sequence length="185" mass="20578">MSLRNFHVDSNVTDSDLLKRSDGLFKNFVASFRQAAANGHFSFGGITLQDHDLNRVHGIVTEIDSRRLFYACGEDESPHYAMQSLYEARRSIVNASKGVWANPSCEVLVQEITATLSQHCTAAEKLAAKGGDMWSVDHMAFMMVMTDMRLSIWILVAALQRKLGSIIRPRNLPTDIVHLVNAGDV</sequence>
<dbReference type="Proteomes" id="UP000306317">
    <property type="component" value="Unassembled WGS sequence"/>
</dbReference>
<gene>
    <name evidence="1" type="ORF">B1991_18075</name>
</gene>
<name>A0A4S3K6V3_9GAMM</name>
<proteinExistence type="predicted"/>
<dbReference type="AlphaFoldDB" id="A0A4S3K6V3"/>